<dbReference type="GO" id="GO:0005634">
    <property type="term" value="C:nucleus"/>
    <property type="evidence" value="ECO:0007669"/>
    <property type="project" value="TreeGrafter"/>
</dbReference>
<reference evidence="3" key="1">
    <citation type="submission" date="2024-06" db="EMBL/GenBank/DDBJ databases">
        <authorList>
            <person name="Liu X."/>
            <person name="Lenzi L."/>
            <person name="Haldenby T S."/>
            <person name="Uol C."/>
        </authorList>
    </citation>
    <scope>NUCLEOTIDE SEQUENCE</scope>
</reference>
<accession>A0AAV2TW89</accession>
<comment type="caution">
    <text evidence="3">The sequence shown here is derived from an EMBL/GenBank/DDBJ whole genome shotgun (WGS) entry which is preliminary data.</text>
</comment>
<dbReference type="EMBL" id="CAXLJL010000845">
    <property type="protein sequence ID" value="CAL5141326.1"/>
    <property type="molecule type" value="Genomic_DNA"/>
</dbReference>
<sequence length="321" mass="35811">MDYDRRRSCPSANDVLHQIYGEDACDLQVSPNIAERIAGFVNSATTRRLGKLDAYTVAEYLSSKHVPPVSMLTALIFIEKLTGTDPPPGFLQEVTSVDLFVVSMMIASKYLHDLGTEYGVCNADWAEDFNIDLKELNQLEIRFLSAMNWRLFVSRMEFFSFCSLAGLLSSKGATATVRQKQANHPVHLPKRLKGARLFRKVGRGSRSTAKILAILGAAYLTCLGARESAVDPSSWLTVDSGTFDWQKEPAVQIEDVCPSNLSTEYPSSQGTMHHCFYLRRSLLSRRSGNPPYPLFEHIPLTLNSTTERSEHNWNQPVLCGG</sequence>
<dbReference type="PANTHER" id="PTHR15615">
    <property type="match status" value="1"/>
</dbReference>
<evidence type="ECO:0000256" key="2">
    <source>
        <dbReference type="ARBA" id="ARBA00040808"/>
    </source>
</evidence>
<dbReference type="GO" id="GO:0000307">
    <property type="term" value="C:cyclin-dependent protein kinase holoenzyme complex"/>
    <property type="evidence" value="ECO:0007669"/>
    <property type="project" value="TreeGrafter"/>
</dbReference>
<dbReference type="InterPro" id="IPR013922">
    <property type="entry name" value="Cyclin_PHO80-like"/>
</dbReference>
<dbReference type="Gene3D" id="1.10.472.10">
    <property type="entry name" value="Cyclin-like"/>
    <property type="match status" value="1"/>
</dbReference>
<organism evidence="3 4">
    <name type="scientific">Calicophoron daubneyi</name>
    <name type="common">Rumen fluke</name>
    <name type="synonym">Paramphistomum daubneyi</name>
    <dbReference type="NCBI Taxonomy" id="300641"/>
    <lineage>
        <taxon>Eukaryota</taxon>
        <taxon>Metazoa</taxon>
        <taxon>Spiralia</taxon>
        <taxon>Lophotrochozoa</taxon>
        <taxon>Platyhelminthes</taxon>
        <taxon>Trematoda</taxon>
        <taxon>Digenea</taxon>
        <taxon>Plagiorchiida</taxon>
        <taxon>Pronocephalata</taxon>
        <taxon>Paramphistomoidea</taxon>
        <taxon>Paramphistomidae</taxon>
        <taxon>Calicophoron</taxon>
    </lineage>
</organism>
<dbReference type="AlphaFoldDB" id="A0AAV2TW89"/>
<dbReference type="Proteomes" id="UP001497525">
    <property type="component" value="Unassembled WGS sequence"/>
</dbReference>
<evidence type="ECO:0000256" key="1">
    <source>
        <dbReference type="ARBA" id="ARBA00038508"/>
    </source>
</evidence>
<dbReference type="GO" id="GO:0019901">
    <property type="term" value="F:protein kinase binding"/>
    <property type="evidence" value="ECO:0007669"/>
    <property type="project" value="InterPro"/>
</dbReference>
<dbReference type="Pfam" id="PF08613">
    <property type="entry name" value="Cyclin"/>
    <property type="match status" value="1"/>
</dbReference>
<dbReference type="PANTHER" id="PTHR15615:SF108">
    <property type="entry name" value="PROTEIN CNPPD1"/>
    <property type="match status" value="1"/>
</dbReference>
<name>A0AAV2TW89_CALDB</name>
<evidence type="ECO:0000313" key="4">
    <source>
        <dbReference type="Proteomes" id="UP001497525"/>
    </source>
</evidence>
<gene>
    <name evidence="3" type="ORF">CDAUBV1_LOCUS16578</name>
</gene>
<dbReference type="CDD" id="cd20557">
    <property type="entry name" value="CYCLIN_ScPCL1-like"/>
    <property type="match status" value="1"/>
</dbReference>
<protein>
    <recommendedName>
        <fullName evidence="2">Protein CNPPD1</fullName>
    </recommendedName>
</protein>
<evidence type="ECO:0000313" key="3">
    <source>
        <dbReference type="EMBL" id="CAL5141326.1"/>
    </source>
</evidence>
<comment type="similarity">
    <text evidence="1">Belongs to the CNPPD1 family.</text>
</comment>
<proteinExistence type="inferred from homology"/>
<dbReference type="GO" id="GO:0016538">
    <property type="term" value="F:cyclin-dependent protein serine/threonine kinase regulator activity"/>
    <property type="evidence" value="ECO:0007669"/>
    <property type="project" value="TreeGrafter"/>
</dbReference>